<reference evidence="1 2" key="1">
    <citation type="submission" date="2018-02" db="EMBL/GenBank/DDBJ databases">
        <title>Genome sequence of the basidiomycete white-rot fungus Phlebia centrifuga.</title>
        <authorList>
            <person name="Granchi Z."/>
            <person name="Peng M."/>
            <person name="de Vries R.P."/>
            <person name="Hilden K."/>
            <person name="Makela M.R."/>
            <person name="Grigoriev I."/>
            <person name="Riley R."/>
        </authorList>
    </citation>
    <scope>NUCLEOTIDE SEQUENCE [LARGE SCALE GENOMIC DNA]</scope>
    <source>
        <strain evidence="1 2">FBCC195</strain>
    </source>
</reference>
<dbReference type="AlphaFoldDB" id="A0A2R6NKT5"/>
<keyword evidence="2" id="KW-1185">Reference proteome</keyword>
<dbReference type="InterPro" id="IPR046341">
    <property type="entry name" value="SET_dom_sf"/>
</dbReference>
<evidence type="ECO:0000313" key="1">
    <source>
        <dbReference type="EMBL" id="PSR73000.1"/>
    </source>
</evidence>
<organism evidence="1 2">
    <name type="scientific">Hermanssonia centrifuga</name>
    <dbReference type="NCBI Taxonomy" id="98765"/>
    <lineage>
        <taxon>Eukaryota</taxon>
        <taxon>Fungi</taxon>
        <taxon>Dikarya</taxon>
        <taxon>Basidiomycota</taxon>
        <taxon>Agaricomycotina</taxon>
        <taxon>Agaricomycetes</taxon>
        <taxon>Polyporales</taxon>
        <taxon>Meruliaceae</taxon>
        <taxon>Hermanssonia</taxon>
    </lineage>
</organism>
<dbReference type="GO" id="GO:0005634">
    <property type="term" value="C:nucleus"/>
    <property type="evidence" value="ECO:0007669"/>
    <property type="project" value="TreeGrafter"/>
</dbReference>
<dbReference type="Gene3D" id="3.90.1410.10">
    <property type="entry name" value="set domain protein methyltransferase, domain 1"/>
    <property type="match status" value="1"/>
</dbReference>
<dbReference type="SUPFAM" id="SSF82199">
    <property type="entry name" value="SET domain"/>
    <property type="match status" value="1"/>
</dbReference>
<dbReference type="PANTHER" id="PTHR13271">
    <property type="entry name" value="UNCHARACTERIZED PUTATIVE METHYLTRANSFERASE"/>
    <property type="match status" value="1"/>
</dbReference>
<gene>
    <name evidence="1" type="ORF">PHLCEN_2v11104</name>
</gene>
<protein>
    <recommendedName>
        <fullName evidence="3">SET domain-containing protein</fullName>
    </recommendedName>
</protein>
<accession>A0A2R6NKT5</accession>
<comment type="caution">
    <text evidence="1">The sequence shown here is derived from an EMBL/GenBank/DDBJ whole genome shotgun (WGS) entry which is preliminary data.</text>
</comment>
<dbReference type="OrthoDB" id="42889at2759"/>
<dbReference type="PANTHER" id="PTHR13271:SF147">
    <property type="entry name" value="PROTEIN-LYSINE N-METHYLTRANSFERASE EFM1-RELATED"/>
    <property type="match status" value="1"/>
</dbReference>
<dbReference type="EMBL" id="MLYV02001119">
    <property type="protein sequence ID" value="PSR73000.1"/>
    <property type="molecule type" value="Genomic_DNA"/>
</dbReference>
<dbReference type="Proteomes" id="UP000186601">
    <property type="component" value="Unassembled WGS sequence"/>
</dbReference>
<proteinExistence type="predicted"/>
<evidence type="ECO:0008006" key="3">
    <source>
        <dbReference type="Google" id="ProtNLM"/>
    </source>
</evidence>
<dbReference type="InterPro" id="IPR050600">
    <property type="entry name" value="SETD3_SETD6_MTase"/>
</dbReference>
<evidence type="ECO:0000313" key="2">
    <source>
        <dbReference type="Proteomes" id="UP000186601"/>
    </source>
</evidence>
<name>A0A2R6NKT5_9APHY</name>
<sequence>MNGLKLECKTKKFTAWLLEKGGYIHPDVLFEPELELCRGTNLYGATLDRQKAWEAEWTECKDTLGQSDASLADRFTWEQYLTASTYVSSRAFPSTLLSETPSLLSTPTSYPILLPGVDSLNHARGQPVSWVVFHPNSATSYSPSPATPEPVISLVLHCATPGGCELFNNYGPKPNAELILGYGFSLRNNPDDTIVLKIGGAQRENSKWEVGRDANGAEPVWEAIKEAVRAQNRHDHSEIEEDESNEFCAEEELWETEVLVEMAEDLLSRLPQVPCVGTNDENLVRPEVAEMIDHYVEGTVSLSCMIFGHLRFDINPGQRDILRSLMEFAEAKEQQVIERARELGIEIVEDL</sequence>
<dbReference type="GO" id="GO:0016279">
    <property type="term" value="F:protein-lysine N-methyltransferase activity"/>
    <property type="evidence" value="ECO:0007669"/>
    <property type="project" value="TreeGrafter"/>
</dbReference>
<dbReference type="STRING" id="98765.A0A2R6NKT5"/>